<evidence type="ECO:0000313" key="2">
    <source>
        <dbReference type="EMBL" id="AWY06563.1"/>
    </source>
</evidence>
<accession>A0A2Z4QAD5</accession>
<dbReference type="Proteomes" id="UP000250672">
    <property type="component" value="Genome"/>
</dbReference>
<organism evidence="2 3">
    <name type="scientific">Gordonia phage Trine</name>
    <dbReference type="NCBI Taxonomy" id="2201431"/>
    <lineage>
        <taxon>Viruses</taxon>
        <taxon>Duplodnaviria</taxon>
        <taxon>Heunggongvirae</taxon>
        <taxon>Uroviricota</taxon>
        <taxon>Caudoviricetes</taxon>
        <taxon>Trinevirus</taxon>
        <taxon>Trinevirus trine</taxon>
    </lineage>
</organism>
<dbReference type="GeneID" id="54993677"/>
<sequence length="107" mass="11589">MNTNPFSPGSQSLGEVDPKIQELVSRAADIKAAREAMDAEYNEIKSELWALVGGQAGEIPGTKARFRAPAPRTRVNSKLLKSNYPEVYASVTETVLPDPETPGALYL</sequence>
<keyword evidence="3" id="KW-1185">Reference proteome</keyword>
<keyword evidence="1" id="KW-0175">Coiled coil</keyword>
<name>A0A2Z4QAD5_9CAUD</name>
<evidence type="ECO:0000313" key="3">
    <source>
        <dbReference type="Proteomes" id="UP000250672"/>
    </source>
</evidence>
<reference evidence="3" key="1">
    <citation type="submission" date="2018-04" db="EMBL/GenBank/DDBJ databases">
        <authorList>
            <person name="Go L.Y."/>
            <person name="Mitchell J.A."/>
        </authorList>
    </citation>
    <scope>NUCLEOTIDE SEQUENCE [LARGE SCALE GENOMIC DNA]</scope>
</reference>
<dbReference type="EMBL" id="MH271318">
    <property type="protein sequence ID" value="AWY06563.1"/>
    <property type="molecule type" value="Genomic_DNA"/>
</dbReference>
<proteinExistence type="predicted"/>
<evidence type="ECO:0000256" key="1">
    <source>
        <dbReference type="SAM" id="Coils"/>
    </source>
</evidence>
<protein>
    <submittedName>
        <fullName evidence="2">Uncharacterized protein</fullName>
    </submittedName>
</protein>
<dbReference type="KEGG" id="vg:54993677"/>
<dbReference type="RefSeq" id="YP_009803119.1">
    <property type="nucleotide sequence ID" value="NC_047991.1"/>
</dbReference>
<gene>
    <name evidence="2" type="primary">62</name>
    <name evidence="2" type="ORF">PBI_TRINE_62</name>
</gene>
<feature type="coiled-coil region" evidence="1">
    <location>
        <begin position="20"/>
        <end position="47"/>
    </location>
</feature>